<comment type="catalytic activity">
    <reaction evidence="1">
        <text>Hydrolysis of terminal, non-reducing alpha-D-galactose residues in alpha-D-galactosides, including galactose oligosaccharides, galactomannans and galactolipids.</text>
        <dbReference type="EC" id="3.2.1.22"/>
    </reaction>
</comment>
<dbReference type="SUPFAM" id="SSF51445">
    <property type="entry name" value="(Trans)glycosidases"/>
    <property type="match status" value="1"/>
</dbReference>
<dbReference type="InterPro" id="IPR031705">
    <property type="entry name" value="Glyco_hydro_36_C"/>
</dbReference>
<dbReference type="InterPro" id="IPR031704">
    <property type="entry name" value="Glyco_hydro_36_N"/>
</dbReference>
<reference evidence="8" key="1">
    <citation type="journal article" date="2019" name="Int. J. Syst. Evol. Microbiol.">
        <title>The Global Catalogue of Microorganisms (GCM) 10K type strain sequencing project: providing services to taxonomists for standard genome sequencing and annotation.</title>
        <authorList>
            <consortium name="The Broad Institute Genomics Platform"/>
            <consortium name="The Broad Institute Genome Sequencing Center for Infectious Disease"/>
            <person name="Wu L."/>
            <person name="Ma J."/>
        </authorList>
    </citation>
    <scope>NUCLEOTIDE SEQUENCE [LARGE SCALE GENOMIC DNA]</scope>
    <source>
        <strain evidence="8">JCM 18126</strain>
    </source>
</reference>
<dbReference type="InterPro" id="IPR002252">
    <property type="entry name" value="Glyco_hydro_36"/>
</dbReference>
<keyword evidence="8" id="KW-1185">Reference proteome</keyword>
<dbReference type="EMBL" id="BAABIL010000330">
    <property type="protein sequence ID" value="GAA4982081.1"/>
    <property type="molecule type" value="Genomic_DNA"/>
</dbReference>
<evidence type="ECO:0000259" key="5">
    <source>
        <dbReference type="Pfam" id="PF16874"/>
    </source>
</evidence>
<dbReference type="InterPro" id="IPR038417">
    <property type="entry name" value="Alpga-gal_N_sf"/>
</dbReference>
<dbReference type="EC" id="3.2.1.22" evidence="2"/>
<gene>
    <name evidence="7" type="ORF">GCM10023225_22510</name>
</gene>
<dbReference type="Gene3D" id="2.70.98.60">
    <property type="entry name" value="alpha-galactosidase from lactobacil brevis"/>
    <property type="match status" value="1"/>
</dbReference>
<evidence type="ECO:0000256" key="1">
    <source>
        <dbReference type="ARBA" id="ARBA00001255"/>
    </source>
</evidence>
<dbReference type="InterPro" id="IPR050985">
    <property type="entry name" value="Alpha-glycosidase_related"/>
</dbReference>
<dbReference type="RefSeq" id="WP_345712644.1">
    <property type="nucleotide sequence ID" value="NZ_BAABIL010000330.1"/>
</dbReference>
<evidence type="ECO:0000256" key="2">
    <source>
        <dbReference type="ARBA" id="ARBA00012755"/>
    </source>
</evidence>
<dbReference type="Pfam" id="PF02065">
    <property type="entry name" value="Melibiase"/>
    <property type="match status" value="1"/>
</dbReference>
<dbReference type="PANTHER" id="PTHR43053:SF3">
    <property type="entry name" value="ALPHA-GALACTOSIDASE C-RELATED"/>
    <property type="match status" value="1"/>
</dbReference>
<protein>
    <recommendedName>
        <fullName evidence="2">alpha-galactosidase</fullName>
        <ecNumber evidence="2">3.2.1.22</ecNumber>
    </recommendedName>
</protein>
<dbReference type="Proteomes" id="UP001501195">
    <property type="component" value="Unassembled WGS sequence"/>
</dbReference>
<keyword evidence="4" id="KW-0326">Glycosidase</keyword>
<accession>A0ABP9HY66</accession>
<keyword evidence="3" id="KW-0378">Hydrolase</keyword>
<evidence type="ECO:0000313" key="8">
    <source>
        <dbReference type="Proteomes" id="UP001501195"/>
    </source>
</evidence>
<dbReference type="InterPro" id="IPR017853">
    <property type="entry name" value="GH"/>
</dbReference>
<evidence type="ECO:0000256" key="3">
    <source>
        <dbReference type="ARBA" id="ARBA00022801"/>
    </source>
</evidence>
<name>A0ABP9HY66_9ACTN</name>
<dbReference type="InterPro" id="IPR013780">
    <property type="entry name" value="Glyco_hydro_b"/>
</dbReference>
<dbReference type="Pfam" id="PF16875">
    <property type="entry name" value="Glyco_hydro_36N"/>
    <property type="match status" value="1"/>
</dbReference>
<evidence type="ECO:0000259" key="6">
    <source>
        <dbReference type="Pfam" id="PF16875"/>
    </source>
</evidence>
<dbReference type="CDD" id="cd14791">
    <property type="entry name" value="GH36"/>
    <property type="match status" value="1"/>
</dbReference>
<dbReference type="Pfam" id="PF16874">
    <property type="entry name" value="Glyco_hydro_36C"/>
    <property type="match status" value="1"/>
</dbReference>
<dbReference type="InterPro" id="IPR013785">
    <property type="entry name" value="Aldolase_TIM"/>
</dbReference>
<evidence type="ECO:0000313" key="7">
    <source>
        <dbReference type="EMBL" id="GAA4982081.1"/>
    </source>
</evidence>
<comment type="caution">
    <text evidence="7">The sequence shown here is derived from an EMBL/GenBank/DDBJ whole genome shotgun (WGS) entry which is preliminary data.</text>
</comment>
<dbReference type="Gene3D" id="2.60.40.1180">
    <property type="entry name" value="Golgi alpha-mannosidase II"/>
    <property type="match status" value="1"/>
</dbReference>
<sequence>MSTDAPAPLVHLRAAGVSLVCDLPPDDLPAVLHWGADLGDVDADVLRDLALEVSPLLEHTVDVPVRLSVLPGQDAGWTGTPGLAGHRGGDAWSPRFTGARHEVDARPGAGGRVLSRARDDAAGLAVEVELELEPSGLLRARAAVTNTAAGGYEVQRLAPVLPVPAVAVELLDQAGRWSRERAPQRRAVTVGAHVRENRRGRTGADAATVLLAGEAGFGFRRGEVWGVHVGFSGNHACALERTAAGRTVLGGGELLLPGEVVLAEGETYASPWSFFTHGTGLDEAAARFHEFLRARPHHPSSPRPVVLNVWEAVYFDHDLDRLLELAERAAEVGAERYVLDDGWFRHRRGDDAGLGDWYVDEGVWPRGLHPLVDRVRELGMQFGLWFEPEMVNPDSDLARAHPDWILSPGGRLPLQARHQQVLDLANPAAASYVEERVSALVTEYGIDYLKWDHNRDLLEAGSTTRRGAGVHAQTLAVYGLLDRLRARHPDLEVESCSSGGARVDLGVLERTDRVWASDCIDPHERQLIHRWTAQLLPPELVGSHVAGPRSHTTGRNSELSFRAVTAFFGHFGIEWDISRAGADERAELAGWVALHKRFRPLLHSGRTVRLDSPLPEVQGHGVVAPDGSEALFALAVLDRPVTWPPGLLRLPGLDPGRRYRLAPVAPAAEPAAAARGAAPAWSRGEEVLTGRVLAAVGVQVPPLRPDSAVLLHLRAV</sequence>
<feature type="domain" description="Glycosyl hydrolase family 36 N-terminal" evidence="6">
    <location>
        <begin position="28"/>
        <end position="262"/>
    </location>
</feature>
<dbReference type="PANTHER" id="PTHR43053">
    <property type="entry name" value="GLYCOSIDASE FAMILY 31"/>
    <property type="match status" value="1"/>
</dbReference>
<dbReference type="Gene3D" id="3.20.20.70">
    <property type="entry name" value="Aldolase class I"/>
    <property type="match status" value="1"/>
</dbReference>
<organism evidence="7 8">
    <name type="scientific">Kineococcus glutinatus</name>
    <dbReference type="NCBI Taxonomy" id="1070872"/>
    <lineage>
        <taxon>Bacteria</taxon>
        <taxon>Bacillati</taxon>
        <taxon>Actinomycetota</taxon>
        <taxon>Actinomycetes</taxon>
        <taxon>Kineosporiales</taxon>
        <taxon>Kineosporiaceae</taxon>
        <taxon>Kineococcus</taxon>
    </lineage>
</organism>
<proteinExistence type="predicted"/>
<dbReference type="PRINTS" id="PR00743">
    <property type="entry name" value="GLHYDRLASE36"/>
</dbReference>
<evidence type="ECO:0000256" key="4">
    <source>
        <dbReference type="ARBA" id="ARBA00023295"/>
    </source>
</evidence>
<feature type="domain" description="Glycosyl hydrolase family 36 C-terminal" evidence="5">
    <location>
        <begin position="622"/>
        <end position="713"/>
    </location>
</feature>